<gene>
    <name evidence="13" type="primary">PIP4P1</name>
    <name evidence="13" type="ORF">GZH46_02152</name>
</gene>
<dbReference type="EC" id="3.1.3.78" evidence="4 11"/>
<dbReference type="PANTHER" id="PTHR21014">
    <property type="entry name" value="PHOSPHATIDYLINOSITOL-4,5-BISPHOSPHATE 4-PHOSPHATASE"/>
    <property type="match status" value="1"/>
</dbReference>
<keyword evidence="14" id="KW-1185">Reference proteome</keyword>
<evidence type="ECO:0000313" key="13">
    <source>
        <dbReference type="EMBL" id="KAG9509335.1"/>
    </source>
</evidence>
<feature type="compositionally biased region" description="Polar residues" evidence="12">
    <location>
        <begin position="63"/>
        <end position="89"/>
    </location>
</feature>
<evidence type="ECO:0000256" key="2">
    <source>
        <dbReference type="ARBA" id="ARBA00004107"/>
    </source>
</evidence>
<evidence type="ECO:0000256" key="11">
    <source>
        <dbReference type="RuleBase" id="RU365008"/>
    </source>
</evidence>
<sequence length="308" mass="33461">MAAGERSPLIDSNVFHGSDAGHADLLPPNVFPASQSGTTSGRSQPIGRKISSSSGVSKKMSLGPSSHGQASDGSYSNPEQSKYTSGTQEEPNDEFAGLSASGDLPSSTSCRVCGSMIDIGNKREQHVVKCDYCNEATPIREAPPGQKYIRCPCNCLLICKSRAQKISCPRPACRRVIVLFTPSSQTQQLYPSEVSPVPGMCRVTCGHCEETFLFNSLTNQLARCPHCEKKSSVGRDFARARGLIFLILTLMSLGIAIVVTIVTNPQVRDGQKGWIALYSFFYVLAIYFILRSLYFLSMKTSEIQNTNP</sequence>
<keyword evidence="8 11" id="KW-1133">Transmembrane helix</keyword>
<keyword evidence="6 11" id="KW-0967">Endosome</keyword>
<feature type="transmembrane region" description="Helical" evidence="11">
    <location>
        <begin position="275"/>
        <end position="296"/>
    </location>
</feature>
<evidence type="ECO:0000256" key="1">
    <source>
        <dbReference type="ARBA" id="ARBA00001261"/>
    </source>
</evidence>
<dbReference type="PANTHER" id="PTHR21014:SF6">
    <property type="entry name" value="PHOSPHATIDYLINOSITOL-4,5-BISPHOSPHATE 4-PHOSPHATASE"/>
    <property type="match status" value="1"/>
</dbReference>
<evidence type="ECO:0000256" key="4">
    <source>
        <dbReference type="ARBA" id="ARBA00012936"/>
    </source>
</evidence>
<dbReference type="Pfam" id="PF09788">
    <property type="entry name" value="Tmemb_55A"/>
    <property type="match status" value="1"/>
</dbReference>
<name>A0ABQ7S7C8_9ACAR</name>
<feature type="region of interest" description="Disordered" evidence="12">
    <location>
        <begin position="1"/>
        <end position="106"/>
    </location>
</feature>
<keyword evidence="9 11" id="KW-0472">Membrane</keyword>
<dbReference type="EMBL" id="JAIFTH010000531">
    <property type="protein sequence ID" value="KAG9509335.1"/>
    <property type="molecule type" value="Genomic_DNA"/>
</dbReference>
<comment type="function">
    <text evidence="11">Catalyzes the hydrolysis of phosphatidylinositol-4,5-bisphosphate (PtdIns-4,5-P2) to phosphatidylinositol-4-phosphate (PtdIns-4-P).</text>
</comment>
<organism evidence="13 14">
    <name type="scientific">Fragariocoptes setiger</name>
    <dbReference type="NCBI Taxonomy" id="1670756"/>
    <lineage>
        <taxon>Eukaryota</taxon>
        <taxon>Metazoa</taxon>
        <taxon>Ecdysozoa</taxon>
        <taxon>Arthropoda</taxon>
        <taxon>Chelicerata</taxon>
        <taxon>Arachnida</taxon>
        <taxon>Acari</taxon>
        <taxon>Acariformes</taxon>
        <taxon>Trombidiformes</taxon>
        <taxon>Prostigmata</taxon>
        <taxon>Eupodina</taxon>
        <taxon>Eriophyoidea</taxon>
        <taxon>Phytoptidae</taxon>
        <taxon>Fragariocoptes</taxon>
    </lineage>
</organism>
<evidence type="ECO:0000256" key="6">
    <source>
        <dbReference type="ARBA" id="ARBA00022753"/>
    </source>
</evidence>
<evidence type="ECO:0000256" key="8">
    <source>
        <dbReference type="ARBA" id="ARBA00022989"/>
    </source>
</evidence>
<comment type="subcellular location">
    <subcellularLocation>
        <location evidence="2 11">Late endosome membrane</location>
        <topology evidence="2 11">Multi-pass membrane protein</topology>
    </subcellularLocation>
    <subcellularLocation>
        <location evidence="3 11">Lysosome membrane</location>
        <topology evidence="3 11">Multi-pass membrane protein</topology>
    </subcellularLocation>
</comment>
<evidence type="ECO:0000256" key="3">
    <source>
        <dbReference type="ARBA" id="ARBA00004155"/>
    </source>
</evidence>
<evidence type="ECO:0000313" key="14">
    <source>
        <dbReference type="Proteomes" id="UP000825002"/>
    </source>
</evidence>
<evidence type="ECO:0000256" key="7">
    <source>
        <dbReference type="ARBA" id="ARBA00022801"/>
    </source>
</evidence>
<evidence type="ECO:0000256" key="5">
    <source>
        <dbReference type="ARBA" id="ARBA00022692"/>
    </source>
</evidence>
<proteinExistence type="predicted"/>
<comment type="caution">
    <text evidence="13">The sequence shown here is derived from an EMBL/GenBank/DDBJ whole genome shotgun (WGS) entry which is preliminary data.</text>
</comment>
<feature type="compositionally biased region" description="Low complexity" evidence="12">
    <location>
        <begin position="49"/>
        <end position="61"/>
    </location>
</feature>
<feature type="compositionally biased region" description="Polar residues" evidence="12">
    <location>
        <begin position="32"/>
        <end position="43"/>
    </location>
</feature>
<evidence type="ECO:0000256" key="10">
    <source>
        <dbReference type="ARBA" id="ARBA00023228"/>
    </source>
</evidence>
<keyword evidence="10 11" id="KW-0458">Lysosome</keyword>
<comment type="catalytic activity">
    <reaction evidence="1 11">
        <text>a 1,2-diacyl-sn-glycero-3-phospho-(1D-myo-inositol-4,5-bisphosphate) + H2O = a 1,2-diacyl-sn-glycero-3-phospho-(1D-myo-inositol-5-phosphate) + phosphate</text>
        <dbReference type="Rhea" id="RHEA:25674"/>
        <dbReference type="ChEBI" id="CHEBI:15377"/>
        <dbReference type="ChEBI" id="CHEBI:43474"/>
        <dbReference type="ChEBI" id="CHEBI:57795"/>
        <dbReference type="ChEBI" id="CHEBI:58456"/>
        <dbReference type="EC" id="3.1.3.78"/>
    </reaction>
</comment>
<keyword evidence="5 11" id="KW-0812">Transmembrane</keyword>
<dbReference type="InterPro" id="IPR019178">
    <property type="entry name" value="PtdIns-P2-Ptase"/>
</dbReference>
<protein>
    <recommendedName>
        <fullName evidence="4 11">Phosphatidylinositol-4,5-bisphosphate 4-phosphatase</fullName>
        <ecNumber evidence="4 11">3.1.3.78</ecNumber>
    </recommendedName>
</protein>
<reference evidence="13 14" key="1">
    <citation type="submission" date="2020-10" db="EMBL/GenBank/DDBJ databases">
        <authorList>
            <person name="Klimov P.B."/>
            <person name="Dyachkov S.M."/>
            <person name="Chetverikov P.E."/>
        </authorList>
    </citation>
    <scope>NUCLEOTIDE SEQUENCE [LARGE SCALE GENOMIC DNA]</scope>
    <source>
        <strain evidence="13">BMOC 18-1129-001#AD2665</strain>
        <tissue evidence="13">Entire mites</tissue>
    </source>
</reference>
<keyword evidence="7 11" id="KW-0378">Hydrolase</keyword>
<feature type="transmembrane region" description="Helical" evidence="11">
    <location>
        <begin position="243"/>
        <end position="263"/>
    </location>
</feature>
<dbReference type="Proteomes" id="UP000825002">
    <property type="component" value="Unassembled WGS sequence"/>
</dbReference>
<evidence type="ECO:0000256" key="9">
    <source>
        <dbReference type="ARBA" id="ARBA00023136"/>
    </source>
</evidence>
<evidence type="ECO:0000256" key="12">
    <source>
        <dbReference type="SAM" id="MobiDB-lite"/>
    </source>
</evidence>
<accession>A0ABQ7S7C8</accession>